<evidence type="ECO:0000313" key="4">
    <source>
        <dbReference type="Proteomes" id="UP001165083"/>
    </source>
</evidence>
<feature type="domain" description="PiggyBac transposable element-derived protein" evidence="2">
    <location>
        <begin position="277"/>
        <end position="389"/>
    </location>
</feature>
<name>A0A9W6U1D8_9STRA</name>
<dbReference type="Proteomes" id="UP001165083">
    <property type="component" value="Unassembled WGS sequence"/>
</dbReference>
<gene>
    <name evidence="3" type="ORF">Plil01_000937800</name>
</gene>
<organism evidence="3 4">
    <name type="scientific">Phytophthora lilii</name>
    <dbReference type="NCBI Taxonomy" id="2077276"/>
    <lineage>
        <taxon>Eukaryota</taxon>
        <taxon>Sar</taxon>
        <taxon>Stramenopiles</taxon>
        <taxon>Oomycota</taxon>
        <taxon>Peronosporomycetes</taxon>
        <taxon>Peronosporales</taxon>
        <taxon>Peronosporaceae</taxon>
        <taxon>Phytophthora</taxon>
    </lineage>
</organism>
<dbReference type="AlphaFoldDB" id="A0A9W6U1D8"/>
<sequence length="395" mass="43279">MVTRRSANDPSPHDDVSQPSPAAGAGARGTGRDETVTEVTAQQPCDVTQTAVAAGGGDVTAQSGANGKRKRGRPKGSKNKPKDAANAKPAARKRTRRVSTGSNSRRSLDHEMAQEVAVSSSADVALNTTQSASIPPPSEIQHYVPCSKEVTVPDQLVRFSISEARGDPQLEYSSARQRQLSVITRDLDGPGLGRLSAVDDGGEVRINADMETLEEYMESFDPPVELPATVAEVESIQNMRFDPRLERAAPDNLYRHSDGTTTTRIRPEFKHIFEHSATSCFFAYLPVSFWQQVVGETNAYARLHEITLTKQFSLDEIMTFLGILFYMSLVDKGENANYWGDQVEDSIFEGSSVGLENVMTLRRFKELRAAFCFRCVDATVASTDQAASIQHQQVF</sequence>
<feature type="region of interest" description="Disordered" evidence="1">
    <location>
        <begin position="1"/>
        <end position="122"/>
    </location>
</feature>
<dbReference type="InterPro" id="IPR029526">
    <property type="entry name" value="PGBD"/>
</dbReference>
<protein>
    <submittedName>
        <fullName evidence="3">Unnamed protein product</fullName>
    </submittedName>
</protein>
<dbReference type="Pfam" id="PF13843">
    <property type="entry name" value="DDE_Tnp_1_7"/>
    <property type="match status" value="1"/>
</dbReference>
<feature type="compositionally biased region" description="Basic residues" evidence="1">
    <location>
        <begin position="67"/>
        <end position="79"/>
    </location>
</feature>
<accession>A0A9W6U1D8</accession>
<reference evidence="3" key="1">
    <citation type="submission" date="2023-04" db="EMBL/GenBank/DDBJ databases">
        <title>Phytophthora lilii NBRC 32176.</title>
        <authorList>
            <person name="Ichikawa N."/>
            <person name="Sato H."/>
            <person name="Tonouchi N."/>
        </authorList>
    </citation>
    <scope>NUCLEOTIDE SEQUENCE</scope>
    <source>
        <strain evidence="3">NBRC 32176</strain>
    </source>
</reference>
<comment type="caution">
    <text evidence="3">The sequence shown here is derived from an EMBL/GenBank/DDBJ whole genome shotgun (WGS) entry which is preliminary data.</text>
</comment>
<keyword evidence="4" id="KW-1185">Reference proteome</keyword>
<dbReference type="EMBL" id="BSXW01000469">
    <property type="protein sequence ID" value="GMF23270.1"/>
    <property type="molecule type" value="Genomic_DNA"/>
</dbReference>
<evidence type="ECO:0000259" key="2">
    <source>
        <dbReference type="Pfam" id="PF13843"/>
    </source>
</evidence>
<dbReference type="PANTHER" id="PTHR46599">
    <property type="entry name" value="PIGGYBAC TRANSPOSABLE ELEMENT-DERIVED PROTEIN 4"/>
    <property type="match status" value="1"/>
</dbReference>
<proteinExistence type="predicted"/>
<evidence type="ECO:0000256" key="1">
    <source>
        <dbReference type="SAM" id="MobiDB-lite"/>
    </source>
</evidence>
<evidence type="ECO:0000313" key="3">
    <source>
        <dbReference type="EMBL" id="GMF23270.1"/>
    </source>
</evidence>
<dbReference type="OrthoDB" id="108269at2759"/>
<dbReference type="PANTHER" id="PTHR46599:SF3">
    <property type="entry name" value="PIGGYBAC TRANSPOSABLE ELEMENT-DERIVED PROTEIN 4"/>
    <property type="match status" value="1"/>
</dbReference>